<dbReference type="EMBL" id="CP058559">
    <property type="protein sequence ID" value="QNO15539.1"/>
    <property type="molecule type" value="Genomic_DNA"/>
</dbReference>
<dbReference type="Pfam" id="PF25137">
    <property type="entry name" value="ADH_Fe_C"/>
    <property type="match status" value="1"/>
</dbReference>
<reference evidence="4 5" key="1">
    <citation type="submission" date="2020-07" db="EMBL/GenBank/DDBJ databases">
        <title>Alkalicella. sp. LB2 genome.</title>
        <authorList>
            <person name="Postec A."/>
            <person name="Quemeneur M."/>
        </authorList>
    </citation>
    <scope>NUCLEOTIDE SEQUENCE [LARGE SCALE GENOMIC DNA]</scope>
    <source>
        <strain evidence="4 5">LB2</strain>
    </source>
</reference>
<dbReference type="InterPro" id="IPR018211">
    <property type="entry name" value="ADH_Fe_CS"/>
</dbReference>
<keyword evidence="1" id="KW-0560">Oxidoreductase</keyword>
<dbReference type="PANTHER" id="PTHR11496:SF83">
    <property type="entry name" value="HYDROXYACID-OXOACID TRANSHYDROGENASE, MITOCHONDRIAL"/>
    <property type="match status" value="1"/>
</dbReference>
<evidence type="ECO:0000256" key="1">
    <source>
        <dbReference type="ARBA" id="ARBA00023002"/>
    </source>
</evidence>
<dbReference type="Proteomes" id="UP000516160">
    <property type="component" value="Chromosome"/>
</dbReference>
<name>A0A7G9WA27_ALKCA</name>
<dbReference type="GO" id="GO:0046872">
    <property type="term" value="F:metal ion binding"/>
    <property type="evidence" value="ECO:0007669"/>
    <property type="project" value="InterPro"/>
</dbReference>
<gene>
    <name evidence="4" type="ORF">HYG86_12550</name>
</gene>
<organism evidence="4 5">
    <name type="scientific">Alkalicella caledoniensis</name>
    <dbReference type="NCBI Taxonomy" id="2731377"/>
    <lineage>
        <taxon>Bacteria</taxon>
        <taxon>Bacillati</taxon>
        <taxon>Bacillota</taxon>
        <taxon>Clostridia</taxon>
        <taxon>Eubacteriales</taxon>
        <taxon>Proteinivoracaceae</taxon>
        <taxon>Alkalicella</taxon>
    </lineage>
</organism>
<dbReference type="KEGG" id="acae:HYG86_12550"/>
<dbReference type="FunFam" id="3.40.50.1970:FF:000003">
    <property type="entry name" value="Alcohol dehydrogenase, iron-containing"/>
    <property type="match status" value="1"/>
</dbReference>
<dbReference type="InterPro" id="IPR056798">
    <property type="entry name" value="ADH_Fe_C"/>
</dbReference>
<evidence type="ECO:0000313" key="4">
    <source>
        <dbReference type="EMBL" id="QNO15539.1"/>
    </source>
</evidence>
<sequence length="376" mass="41075">MRQLRFHGKAIVTGKGSLKHVETIKSSKTLIITGKGSMFNNGTIDAITTMLNKNNIHHQIYSGVKANPTTEQTMDCVGQMKEFKPDTVIAVGGGSAIDLAKVATLFYEYNLDFSKAINEGIPETRKTSFIAIPSTSGTATEVTKAAVITFPEDNLKRGFKSDAFVPDIAILDPQVTLSMPKSVVAETGMDAMTHAVECFINKNVEDFTSVLAKGAIEGLYKYLPLSYDKGDIENREKVHNHQAVAGSAFTNVGLGMAHGISHAIGGMYDLGHGLINAVVLPYVVKFNSQDPWVEGRLSELDKLVVEPDFIQAIVSLNQKLNIPSSFKEMGIEEGSFEKEFDELVENSLKGSTRVNPVQPTNDQMEELLRNIYQGKL</sequence>
<keyword evidence="5" id="KW-1185">Reference proteome</keyword>
<dbReference type="RefSeq" id="WP_213165913.1">
    <property type="nucleotide sequence ID" value="NZ_CP058559.1"/>
</dbReference>
<dbReference type="AlphaFoldDB" id="A0A7G9WA27"/>
<dbReference type="SUPFAM" id="SSF56796">
    <property type="entry name" value="Dehydroquinate synthase-like"/>
    <property type="match status" value="1"/>
</dbReference>
<dbReference type="Pfam" id="PF00465">
    <property type="entry name" value="Fe-ADH"/>
    <property type="match status" value="1"/>
</dbReference>
<accession>A0A7G9WA27</accession>
<dbReference type="InterPro" id="IPR039697">
    <property type="entry name" value="Alcohol_dehydrogenase_Fe"/>
</dbReference>
<proteinExistence type="predicted"/>
<dbReference type="PROSITE" id="PS00913">
    <property type="entry name" value="ADH_IRON_1"/>
    <property type="match status" value="1"/>
</dbReference>
<evidence type="ECO:0000259" key="2">
    <source>
        <dbReference type="Pfam" id="PF00465"/>
    </source>
</evidence>
<protein>
    <submittedName>
        <fullName evidence="4">Iron-containing alcohol dehydrogenase</fullName>
    </submittedName>
</protein>
<dbReference type="CDD" id="cd08179">
    <property type="entry name" value="NADPH_BDH"/>
    <property type="match status" value="1"/>
</dbReference>
<feature type="domain" description="Fe-containing alcohol dehydrogenase-like C-terminal" evidence="3">
    <location>
        <begin position="185"/>
        <end position="372"/>
    </location>
</feature>
<dbReference type="Gene3D" id="1.20.1090.10">
    <property type="entry name" value="Dehydroquinate synthase-like - alpha domain"/>
    <property type="match status" value="1"/>
</dbReference>
<evidence type="ECO:0000313" key="5">
    <source>
        <dbReference type="Proteomes" id="UP000516160"/>
    </source>
</evidence>
<dbReference type="Gene3D" id="3.40.50.1970">
    <property type="match status" value="1"/>
</dbReference>
<dbReference type="PANTHER" id="PTHR11496">
    <property type="entry name" value="ALCOHOL DEHYDROGENASE"/>
    <property type="match status" value="1"/>
</dbReference>
<evidence type="ECO:0000259" key="3">
    <source>
        <dbReference type="Pfam" id="PF25137"/>
    </source>
</evidence>
<dbReference type="GO" id="GO:0004022">
    <property type="term" value="F:alcohol dehydrogenase (NAD+) activity"/>
    <property type="evidence" value="ECO:0007669"/>
    <property type="project" value="TreeGrafter"/>
</dbReference>
<dbReference type="InterPro" id="IPR034802">
    <property type="entry name" value="NADPH_BDH"/>
</dbReference>
<dbReference type="InterPro" id="IPR001670">
    <property type="entry name" value="ADH_Fe/GldA"/>
</dbReference>
<feature type="domain" description="Alcohol dehydrogenase iron-type/glycerol dehydrogenase GldA" evidence="2">
    <location>
        <begin position="10"/>
        <end position="173"/>
    </location>
</feature>